<evidence type="ECO:0000256" key="8">
    <source>
        <dbReference type="ARBA" id="ARBA00022837"/>
    </source>
</evidence>
<feature type="domain" description="Cadherin" evidence="19">
    <location>
        <begin position="123"/>
        <end position="231"/>
    </location>
</feature>
<dbReference type="InterPro" id="IPR039808">
    <property type="entry name" value="Cadherin"/>
</dbReference>
<dbReference type="GO" id="GO:0001841">
    <property type="term" value="P:neural tube formation"/>
    <property type="evidence" value="ECO:0007669"/>
    <property type="project" value="UniProtKB-ARBA"/>
</dbReference>
<evidence type="ECO:0000256" key="7">
    <source>
        <dbReference type="ARBA" id="ARBA00022737"/>
    </source>
</evidence>
<dbReference type="AlphaFoldDB" id="A0AAN8L5G5"/>
<dbReference type="GO" id="GO:0030057">
    <property type="term" value="C:desmosome"/>
    <property type="evidence" value="ECO:0007669"/>
    <property type="project" value="UniProtKB-SubCell"/>
</dbReference>
<dbReference type="GO" id="GO:0045296">
    <property type="term" value="F:cadherin binding"/>
    <property type="evidence" value="ECO:0007669"/>
    <property type="project" value="TreeGrafter"/>
</dbReference>
<dbReference type="GO" id="GO:0005912">
    <property type="term" value="C:adherens junction"/>
    <property type="evidence" value="ECO:0007669"/>
    <property type="project" value="TreeGrafter"/>
</dbReference>
<dbReference type="PRINTS" id="PR01818">
    <property type="entry name" value="DESMOCADHERN"/>
</dbReference>
<dbReference type="PROSITE" id="PS00232">
    <property type="entry name" value="CADHERIN_1"/>
    <property type="match status" value="3"/>
</dbReference>
<dbReference type="GO" id="GO:0007498">
    <property type="term" value="P:mesoderm development"/>
    <property type="evidence" value="ECO:0007669"/>
    <property type="project" value="UniProtKB-ARBA"/>
</dbReference>
<keyword evidence="10" id="KW-0965">Cell junction</keyword>
<keyword evidence="8 14" id="KW-0106">Calcium</keyword>
<feature type="domain" description="Cadherin" evidence="19">
    <location>
        <begin position="231"/>
        <end position="338"/>
    </location>
</feature>
<evidence type="ECO:0000256" key="16">
    <source>
        <dbReference type="RuleBase" id="RU004358"/>
    </source>
</evidence>
<organism evidence="20 21">
    <name type="scientific">Coregonus suidteri</name>
    <dbReference type="NCBI Taxonomy" id="861788"/>
    <lineage>
        <taxon>Eukaryota</taxon>
        <taxon>Metazoa</taxon>
        <taxon>Chordata</taxon>
        <taxon>Craniata</taxon>
        <taxon>Vertebrata</taxon>
        <taxon>Euteleostomi</taxon>
        <taxon>Actinopterygii</taxon>
        <taxon>Neopterygii</taxon>
        <taxon>Teleostei</taxon>
        <taxon>Protacanthopterygii</taxon>
        <taxon>Salmoniformes</taxon>
        <taxon>Salmonidae</taxon>
        <taxon>Coregoninae</taxon>
        <taxon>Coregonus</taxon>
    </lineage>
</organism>
<proteinExistence type="predicted"/>
<dbReference type="PANTHER" id="PTHR24027">
    <property type="entry name" value="CADHERIN-23"/>
    <property type="match status" value="1"/>
</dbReference>
<dbReference type="Gene3D" id="2.60.40.60">
    <property type="entry name" value="Cadherins"/>
    <property type="match status" value="6"/>
</dbReference>
<evidence type="ECO:0000256" key="18">
    <source>
        <dbReference type="SAM" id="SignalP"/>
    </source>
</evidence>
<feature type="domain" description="Cadherin" evidence="19">
    <location>
        <begin position="452"/>
        <end position="557"/>
    </location>
</feature>
<keyword evidence="7" id="KW-0677">Repeat</keyword>
<dbReference type="FunFam" id="2.60.40.60:FF:000019">
    <property type="entry name" value="Cadherin 2"/>
    <property type="match status" value="1"/>
</dbReference>
<dbReference type="InterPro" id="IPR027397">
    <property type="entry name" value="Catenin-bd_sf"/>
</dbReference>
<dbReference type="InterPro" id="IPR015919">
    <property type="entry name" value="Cadherin-like_sf"/>
</dbReference>
<keyword evidence="5" id="KW-0479">Metal-binding</keyword>
<dbReference type="InterPro" id="IPR009122">
    <property type="entry name" value="Desmosomal_cadherin"/>
</dbReference>
<name>A0AAN8L5G5_9TELE</name>
<dbReference type="CDD" id="cd11304">
    <property type="entry name" value="Cadherin_repeat"/>
    <property type="match status" value="4"/>
</dbReference>
<dbReference type="GO" id="GO:0060027">
    <property type="term" value="P:convergent extension involved in gastrulation"/>
    <property type="evidence" value="ECO:0007669"/>
    <property type="project" value="UniProtKB-ARBA"/>
</dbReference>
<dbReference type="InterPro" id="IPR020894">
    <property type="entry name" value="Cadherin_CS"/>
</dbReference>
<evidence type="ECO:0000256" key="17">
    <source>
        <dbReference type="SAM" id="Phobius"/>
    </source>
</evidence>
<dbReference type="InterPro" id="IPR013625">
    <property type="entry name" value="PTB"/>
</dbReference>
<gene>
    <name evidence="20" type="ORF">J4Q44_G00270820</name>
</gene>
<dbReference type="SMART" id="SM01055">
    <property type="entry name" value="Cadherin_pro"/>
    <property type="match status" value="1"/>
</dbReference>
<evidence type="ECO:0000256" key="10">
    <source>
        <dbReference type="ARBA" id="ARBA00022949"/>
    </source>
</evidence>
<dbReference type="InterPro" id="IPR000233">
    <property type="entry name" value="Cadherin_Y-type_LIR"/>
</dbReference>
<dbReference type="InterPro" id="IPR011993">
    <property type="entry name" value="PH-like_dom_sf"/>
</dbReference>
<dbReference type="GO" id="GO:0044331">
    <property type="term" value="P:cell-cell adhesion mediated by cadherin"/>
    <property type="evidence" value="ECO:0007669"/>
    <property type="project" value="TreeGrafter"/>
</dbReference>
<sequence>MAPNLPVHLCIFLVISCVDSCFIPVSIQATVPQTVQVGHVISKVDVDQCDTITLHFTTSDPDFTVRPDGTIVTVAITMVPANGRTFSVQFQDLDGQKREMDVYLVQNSRKVLKDGLLKRSKRRWSPLPFNIIENDAPPFPKDVELIASDSSATRRVYYTISGPGVTEEPVGVFSVVMDTGMLQVNKAVDRERTPQFVFQARVFDRYTNQETDLPLPITVNVVDVNDNAPTFTGLMQFHVLEQSKAGTMVGMVNATDIDERGTDHTKIRYSLLSGTDLFYINPETGVISTKTDTLDREVNEKYFVTVEIKDMNGALNGLVSTAPATIVLGDINDNPPTFTKTSYDVKVKENQVEGLLLRIPIEDKDLVKTPNWNTEFVIKKGNEKGNFRIERDPKTNEGLIYLTKPLDYEKTKNLKLEVLARNQAELSGTKAQWVSIPVDISVVDEDEGPEFTAPTVLFTVQENTPNDTLIGTYIAVDPETKSSAGIKYYKVSDPASWIKVDESTGQLKIANTIDRESHFVTNGVYNVSMKAIDASLKTGTGTVIIQVEDVNDHVPDIPFKDLVMCEKDGGEMGSVLVIAEDKDQAPFSAPFSFELGEEHDGRWAVKRLNNTAVMLEHTKELPTGVYTVPLMVKDLQGFGKTQTVTVRICRCRNGACLAYQNSTSLGVWAILAMLLALGLLLLLCILFAFICVTKNEKMELEDMGDSGGILLKSNIEAPGDAVDSNLIIVPASGIDPSVKGSMIDVGWVGAKNSGMIGGGLGAQQNLLQQSGGVILTNMENGYPGQYEGSQYGGQYGSGQCGGGQYGGGNMTFDNTRFMKFNNSAAWHFWQTNGLFLQQKLAYLGTGEEGRYADDIIHTYGFEGVGSPAGSVGCCSDQGNQENLDFLNTLGPKFKTLAEGTSDPQLHGLFFRRHYAVTTVIFCALDPQNRKWKKDGCTSAKIFGFVARKTGSGQDNVCHLFAEHDPEQPASAIVNFVSKVMIGSQKTK</sequence>
<dbReference type="GO" id="GO:0001764">
    <property type="term" value="P:neuron migration"/>
    <property type="evidence" value="ECO:0007669"/>
    <property type="project" value="UniProtKB-ARBA"/>
</dbReference>
<dbReference type="GO" id="GO:0034332">
    <property type="term" value="P:adherens junction organization"/>
    <property type="evidence" value="ECO:0007669"/>
    <property type="project" value="UniProtKB-ARBA"/>
</dbReference>
<dbReference type="EMBL" id="JAGTTL010000025">
    <property type="protein sequence ID" value="KAK6302727.1"/>
    <property type="molecule type" value="Genomic_DNA"/>
</dbReference>
<dbReference type="Pfam" id="PF08416">
    <property type="entry name" value="PTB"/>
    <property type="match status" value="1"/>
</dbReference>
<feature type="transmembrane region" description="Helical" evidence="17">
    <location>
        <begin position="665"/>
        <end position="692"/>
    </location>
</feature>
<dbReference type="GO" id="GO:0000902">
    <property type="term" value="P:cell morphogenesis"/>
    <property type="evidence" value="ECO:0007669"/>
    <property type="project" value="TreeGrafter"/>
</dbReference>
<evidence type="ECO:0000256" key="14">
    <source>
        <dbReference type="PROSITE-ProRule" id="PRU00043"/>
    </source>
</evidence>
<dbReference type="PRINTS" id="PR00205">
    <property type="entry name" value="CADHERIN"/>
</dbReference>
<dbReference type="GO" id="GO:0007043">
    <property type="term" value="P:cell-cell junction assembly"/>
    <property type="evidence" value="ECO:0007669"/>
    <property type="project" value="TreeGrafter"/>
</dbReference>
<dbReference type="InterPro" id="IPR014868">
    <property type="entry name" value="Cadherin_pro_dom"/>
</dbReference>
<dbReference type="Pfam" id="PF01049">
    <property type="entry name" value="CADH_Y-type_LIR"/>
    <property type="match status" value="1"/>
</dbReference>
<dbReference type="GO" id="GO:0030010">
    <property type="term" value="P:establishment of cell polarity"/>
    <property type="evidence" value="ECO:0007669"/>
    <property type="project" value="UniProtKB-ARBA"/>
</dbReference>
<accession>A0AAN8L5G5</accession>
<keyword evidence="21" id="KW-1185">Reference proteome</keyword>
<evidence type="ECO:0000256" key="4">
    <source>
        <dbReference type="ARBA" id="ARBA00022692"/>
    </source>
</evidence>
<keyword evidence="6 18" id="KW-0732">Signal</keyword>
<evidence type="ECO:0000256" key="1">
    <source>
        <dbReference type="ARBA" id="ARBA00004251"/>
    </source>
</evidence>
<evidence type="ECO:0000256" key="2">
    <source>
        <dbReference type="ARBA" id="ARBA00004568"/>
    </source>
</evidence>
<dbReference type="GO" id="GO:0007398">
    <property type="term" value="P:ectoderm development"/>
    <property type="evidence" value="ECO:0007669"/>
    <property type="project" value="UniProtKB-ARBA"/>
</dbReference>
<keyword evidence="13" id="KW-0325">Glycoprotein</keyword>
<evidence type="ECO:0000256" key="12">
    <source>
        <dbReference type="ARBA" id="ARBA00023136"/>
    </source>
</evidence>
<dbReference type="Gene3D" id="4.10.900.10">
    <property type="entry name" value="TCF3-CBD (Catenin binding domain)"/>
    <property type="match status" value="1"/>
</dbReference>
<feature type="signal peptide" evidence="18">
    <location>
        <begin position="1"/>
        <end position="20"/>
    </location>
</feature>
<evidence type="ECO:0000256" key="3">
    <source>
        <dbReference type="ARBA" id="ARBA00022475"/>
    </source>
</evidence>
<keyword evidence="4 15" id="KW-0812">Transmembrane</keyword>
<dbReference type="InterPro" id="IPR033929">
    <property type="entry name" value="Tensin_PTB"/>
</dbReference>
<dbReference type="CDD" id="cd01213">
    <property type="entry name" value="PTB_tensin"/>
    <property type="match status" value="1"/>
</dbReference>
<evidence type="ECO:0000313" key="20">
    <source>
        <dbReference type="EMBL" id="KAK6302727.1"/>
    </source>
</evidence>
<evidence type="ECO:0000256" key="9">
    <source>
        <dbReference type="ARBA" id="ARBA00022889"/>
    </source>
</evidence>
<protein>
    <recommendedName>
        <fullName evidence="19">Cadherin domain-containing protein</fullName>
    </recommendedName>
</protein>
<evidence type="ECO:0000256" key="15">
    <source>
        <dbReference type="RuleBase" id="RU003318"/>
    </source>
</evidence>
<feature type="domain" description="Cadherin" evidence="19">
    <location>
        <begin position="339"/>
        <end position="451"/>
    </location>
</feature>
<dbReference type="FunFam" id="2.60.40.60:FF:000011">
    <property type="entry name" value="Cadherin 1"/>
    <property type="match status" value="1"/>
</dbReference>
<evidence type="ECO:0000259" key="19">
    <source>
        <dbReference type="PROSITE" id="PS50268"/>
    </source>
</evidence>
<dbReference type="Gene3D" id="2.30.29.30">
    <property type="entry name" value="Pleckstrin-homology domain (PH domain)/Phosphotyrosine-binding domain (PTB)"/>
    <property type="match status" value="1"/>
</dbReference>
<dbReference type="Pfam" id="PF00028">
    <property type="entry name" value="Cadherin"/>
    <property type="match status" value="4"/>
</dbReference>
<dbReference type="SUPFAM" id="SSF49313">
    <property type="entry name" value="Cadherin-like"/>
    <property type="match status" value="6"/>
</dbReference>
<dbReference type="FunFam" id="2.60.40.60:FF:000022">
    <property type="entry name" value="Cadherin 2"/>
    <property type="match status" value="1"/>
</dbReference>
<keyword evidence="3" id="KW-1003">Cell membrane</keyword>
<keyword evidence="12 17" id="KW-0472">Membrane</keyword>
<dbReference type="SMART" id="SM00112">
    <property type="entry name" value="CA"/>
    <property type="match status" value="4"/>
</dbReference>
<dbReference type="SUPFAM" id="SSF50729">
    <property type="entry name" value="PH domain-like"/>
    <property type="match status" value="1"/>
</dbReference>
<comment type="caution">
    <text evidence="20">The sequence shown here is derived from an EMBL/GenBank/DDBJ whole genome shotgun (WGS) entry which is preliminary data.</text>
</comment>
<dbReference type="GO" id="GO:0007156">
    <property type="term" value="P:homophilic cell adhesion via plasma membrane adhesion molecules"/>
    <property type="evidence" value="ECO:0007669"/>
    <property type="project" value="InterPro"/>
</dbReference>
<dbReference type="FunFam" id="2.60.40.60:FF:000027">
    <property type="entry name" value="Cadherin 2"/>
    <property type="match status" value="1"/>
</dbReference>
<comment type="function">
    <text evidence="16">A component of desmosome cell-cell junctions which are required for positive regulation of cellular adhesion. Involved in the interaction of plaque proteins and intermediate filaments mediating cell-cell adhesion.</text>
</comment>
<dbReference type="PANTHER" id="PTHR24027:SF78">
    <property type="entry name" value="CADHERIN-LIKE PROTEIN 26"/>
    <property type="match status" value="1"/>
</dbReference>
<comment type="subcellular location">
    <subcellularLocation>
        <location evidence="2">Cell junction</location>
        <location evidence="2">Desmosome</location>
    </subcellularLocation>
    <subcellularLocation>
        <location evidence="1 15">Cell membrane</location>
        <topology evidence="1 15">Single-pass type I membrane protein</topology>
    </subcellularLocation>
</comment>
<dbReference type="GO" id="GO:0008013">
    <property type="term" value="F:beta-catenin binding"/>
    <property type="evidence" value="ECO:0007669"/>
    <property type="project" value="TreeGrafter"/>
</dbReference>
<reference evidence="20 21" key="1">
    <citation type="submission" date="2021-04" db="EMBL/GenBank/DDBJ databases">
        <authorList>
            <person name="De Guttry C."/>
            <person name="Zahm M."/>
            <person name="Klopp C."/>
            <person name="Cabau C."/>
            <person name="Louis A."/>
            <person name="Berthelot C."/>
            <person name="Parey E."/>
            <person name="Roest Crollius H."/>
            <person name="Montfort J."/>
            <person name="Robinson-Rechavi M."/>
            <person name="Bucao C."/>
            <person name="Bouchez O."/>
            <person name="Gislard M."/>
            <person name="Lluch J."/>
            <person name="Milhes M."/>
            <person name="Lampietro C."/>
            <person name="Lopez Roques C."/>
            <person name="Donnadieu C."/>
            <person name="Braasch I."/>
            <person name="Desvignes T."/>
            <person name="Postlethwait J."/>
            <person name="Bobe J."/>
            <person name="Wedekind C."/>
            <person name="Guiguen Y."/>
        </authorList>
    </citation>
    <scope>NUCLEOTIDE SEQUENCE [LARGE SCALE GENOMIC DNA]</scope>
    <source>
        <strain evidence="20">Cs_M1</strain>
        <tissue evidence="20">Blood</tissue>
    </source>
</reference>
<keyword evidence="9 15" id="KW-0130">Cell adhesion</keyword>
<feature type="chain" id="PRO_5042930383" description="Cadherin domain-containing protein" evidence="18">
    <location>
        <begin position="21"/>
        <end position="987"/>
    </location>
</feature>
<dbReference type="Pfam" id="PF08758">
    <property type="entry name" value="Cadherin_pro"/>
    <property type="match status" value="1"/>
</dbReference>
<dbReference type="InterPro" id="IPR002126">
    <property type="entry name" value="Cadherin-like_dom"/>
</dbReference>
<evidence type="ECO:0000256" key="5">
    <source>
        <dbReference type="ARBA" id="ARBA00022723"/>
    </source>
</evidence>
<evidence type="ECO:0000313" key="21">
    <source>
        <dbReference type="Proteomes" id="UP001356427"/>
    </source>
</evidence>
<evidence type="ECO:0000256" key="11">
    <source>
        <dbReference type="ARBA" id="ARBA00022989"/>
    </source>
</evidence>
<dbReference type="Proteomes" id="UP001356427">
    <property type="component" value="Unassembled WGS sequence"/>
</dbReference>
<dbReference type="GO" id="GO:0016339">
    <property type="term" value="P:calcium-dependent cell-cell adhesion via plasma membrane cell adhesion molecules"/>
    <property type="evidence" value="ECO:0007669"/>
    <property type="project" value="TreeGrafter"/>
</dbReference>
<dbReference type="GO" id="GO:0016342">
    <property type="term" value="C:catenin complex"/>
    <property type="evidence" value="ECO:0007669"/>
    <property type="project" value="TreeGrafter"/>
</dbReference>
<dbReference type="PROSITE" id="PS50268">
    <property type="entry name" value="CADHERIN_2"/>
    <property type="match status" value="4"/>
</dbReference>
<evidence type="ECO:0000256" key="6">
    <source>
        <dbReference type="ARBA" id="ARBA00022729"/>
    </source>
</evidence>
<dbReference type="GO" id="GO:0005509">
    <property type="term" value="F:calcium ion binding"/>
    <property type="evidence" value="ECO:0007669"/>
    <property type="project" value="UniProtKB-UniRule"/>
</dbReference>
<evidence type="ECO:0000256" key="13">
    <source>
        <dbReference type="ARBA" id="ARBA00023180"/>
    </source>
</evidence>
<keyword evidence="11 17" id="KW-1133">Transmembrane helix</keyword>
<dbReference type="GO" id="GO:0042074">
    <property type="term" value="P:cell migration involved in gastrulation"/>
    <property type="evidence" value="ECO:0007669"/>
    <property type="project" value="UniProtKB-ARBA"/>
</dbReference>